<dbReference type="InterPro" id="IPR008927">
    <property type="entry name" value="6-PGluconate_DH-like_C_sf"/>
</dbReference>
<gene>
    <name evidence="13" type="primary">gdhgA</name>
</gene>
<dbReference type="NCBIfam" id="TIGR03026">
    <property type="entry name" value="NDP-sugDHase"/>
    <property type="match status" value="1"/>
</dbReference>
<name>A0A8D6R4E0_MYCIT</name>
<comment type="pathway">
    <text evidence="1">Nucleotide-sugar biosynthesis; UDP-alpha-D-glucuronate biosynthesis; UDP-alpha-D-glucuronate from UDP-alpha-D-glucose: step 1/1.</text>
</comment>
<dbReference type="GO" id="GO:0000271">
    <property type="term" value="P:polysaccharide biosynthetic process"/>
    <property type="evidence" value="ECO:0007669"/>
    <property type="project" value="InterPro"/>
</dbReference>
<sequence>MRITHGGYRVAAVWSSTDRGLEGVILKISVVGSGYVGLVTGACLADSGNDVVCVDIDQAKIDLLLAGGVPIFEPGLAELIARNRENGLIDFTTDRQRGIEHADVIFIAVPTPMGESGAADLTYVFSVADDIGSYIDRYKVIVDKSTVPVGTADQITAIIRSKTDQEFDVVSNPEFLKQGKAIADFMQPDRVVIGSDSKRALRIMEELYEPFLRTFHPLIAIDVRSAEMAKYAANCFLATKISFINEMSNLCEKAGADISAVREAIGADKRIGYDFLFPGIGYGGSCLPKDVRALLYTADCLGSDMHLLRAVERVNDEQKAALVSKIITRFGGSEKNLDGLRIGLWGLSFKPQTDDVRAAPSLVIAEKLVEFGATVCAFDPEAMEQTKKVLGDSIEYAGNMYDAVQGADALLLLTEWKQFQRPSWSRVRSAMRGCVVFDGRNIYDPERMKDEGFEYYGMGRI</sequence>
<dbReference type="SUPFAM" id="SSF51735">
    <property type="entry name" value="NAD(P)-binding Rossmann-fold domains"/>
    <property type="match status" value="1"/>
</dbReference>
<dbReference type="Pfam" id="PF03720">
    <property type="entry name" value="UDPG_MGDP_dh_C"/>
    <property type="match status" value="1"/>
</dbReference>
<feature type="binding site" evidence="11">
    <location>
        <position position="111"/>
    </location>
    <ligand>
        <name>NAD(+)</name>
        <dbReference type="ChEBI" id="CHEBI:57540"/>
    </ligand>
</feature>
<evidence type="ECO:0000256" key="2">
    <source>
        <dbReference type="ARBA" id="ARBA00006601"/>
    </source>
</evidence>
<dbReference type="Gene3D" id="1.20.5.100">
    <property type="entry name" value="Cytochrome c1, transmembrane anchor, C-terminal"/>
    <property type="match status" value="1"/>
</dbReference>
<feature type="binding site" evidence="11">
    <location>
        <position position="289"/>
    </location>
    <ligand>
        <name>NAD(+)</name>
        <dbReference type="ChEBI" id="CHEBI:57540"/>
    </ligand>
</feature>
<evidence type="ECO:0000256" key="6">
    <source>
        <dbReference type="ARBA" id="ARBA00047473"/>
    </source>
</evidence>
<dbReference type="AlphaFoldDB" id="A0A8D6R4E0"/>
<feature type="binding site" evidence="11">
    <location>
        <position position="60"/>
    </location>
    <ligand>
        <name>NAD(+)</name>
        <dbReference type="ChEBI" id="CHEBI:57540"/>
    </ligand>
</feature>
<dbReference type="InterPro" id="IPR036220">
    <property type="entry name" value="UDP-Glc/GDP-Man_DH_C_sf"/>
</dbReference>
<feature type="domain" description="UDP-glucose/GDP-mannose dehydrogenase C-terminal" evidence="12">
    <location>
        <begin position="343"/>
        <end position="445"/>
    </location>
</feature>
<dbReference type="InterPro" id="IPR001732">
    <property type="entry name" value="UDP-Glc/GDP-Man_DH_N"/>
</dbReference>
<feature type="binding site" evidence="10">
    <location>
        <position position="350"/>
    </location>
    <ligand>
        <name>substrate</name>
    </ligand>
</feature>
<dbReference type="PANTHER" id="PTHR43750">
    <property type="entry name" value="UDP-GLUCOSE 6-DEHYDROGENASE TUAD"/>
    <property type="match status" value="1"/>
</dbReference>
<dbReference type="UniPathway" id="UPA00038">
    <property type="reaction ID" value="UER00491"/>
</dbReference>
<dbReference type="GO" id="GO:0006065">
    <property type="term" value="P:UDP-glucuronate biosynthetic process"/>
    <property type="evidence" value="ECO:0007669"/>
    <property type="project" value="UniProtKB-UniPathway"/>
</dbReference>
<dbReference type="Gene3D" id="3.40.50.720">
    <property type="entry name" value="NAD(P)-binding Rossmann-like Domain"/>
    <property type="match status" value="2"/>
</dbReference>
<dbReference type="SUPFAM" id="SSF52413">
    <property type="entry name" value="UDP-glucose/GDP-mannose dehydrogenase C-terminal domain"/>
    <property type="match status" value="1"/>
</dbReference>
<dbReference type="InterPro" id="IPR036291">
    <property type="entry name" value="NAD(P)-bd_dom_sf"/>
</dbReference>
<evidence type="ECO:0000256" key="3">
    <source>
        <dbReference type="ARBA" id="ARBA00012954"/>
    </source>
</evidence>
<evidence type="ECO:0000256" key="9">
    <source>
        <dbReference type="PIRSR" id="PIRSR500134-1"/>
    </source>
</evidence>
<evidence type="ECO:0000256" key="10">
    <source>
        <dbReference type="PIRSR" id="PIRSR500134-2"/>
    </source>
</evidence>
<dbReference type="PIRSF" id="PIRSF000124">
    <property type="entry name" value="UDPglc_GDPman_dh"/>
    <property type="match status" value="1"/>
</dbReference>
<dbReference type="EC" id="1.1.1.22" evidence="3 8"/>
<evidence type="ECO:0000256" key="11">
    <source>
        <dbReference type="PIRSR" id="PIRSR500134-3"/>
    </source>
</evidence>
<evidence type="ECO:0000256" key="4">
    <source>
        <dbReference type="ARBA" id="ARBA00023002"/>
    </source>
</evidence>
<keyword evidence="5 8" id="KW-0520">NAD</keyword>
<protein>
    <recommendedName>
        <fullName evidence="3 8">UDP-glucose 6-dehydrogenase</fullName>
        <ecNumber evidence="3 8">1.1.1.22</ecNumber>
    </recommendedName>
</protein>
<dbReference type="InterPro" id="IPR014027">
    <property type="entry name" value="UDP-Glc/GDP-Man_DH_C"/>
</dbReference>
<evidence type="ECO:0000256" key="7">
    <source>
        <dbReference type="ARBA" id="ARBA00053241"/>
    </source>
</evidence>
<feature type="binding site" evidence="10">
    <location>
        <begin position="275"/>
        <end position="279"/>
    </location>
    <ligand>
        <name>substrate</name>
    </ligand>
</feature>
<dbReference type="SMART" id="SM00984">
    <property type="entry name" value="UDPG_MGDP_dh_C"/>
    <property type="match status" value="1"/>
</dbReference>
<evidence type="ECO:0000256" key="8">
    <source>
        <dbReference type="PIRNR" id="PIRNR000124"/>
    </source>
</evidence>
<reference evidence="13" key="1">
    <citation type="submission" date="2013-07" db="EMBL/GenBank/DDBJ databases">
        <title>Biosynthetic characterization of serovar 9-specific glycopeptidolipid from Mycobacterium intracellulare.</title>
        <authorList>
            <person name="Miyamoto Y."/>
            <person name="Makino M."/>
        </authorList>
    </citation>
    <scope>NUCLEOTIDE SEQUENCE</scope>
    <source>
        <strain evidence="13">ATCC 35774</strain>
    </source>
</reference>
<feature type="binding site" evidence="11">
    <location>
        <position position="55"/>
    </location>
    <ligand>
        <name>NAD(+)</name>
        <dbReference type="ChEBI" id="CHEBI:57540"/>
    </ligand>
</feature>
<feature type="binding site" evidence="11">
    <location>
        <position position="357"/>
    </location>
    <ligand>
        <name>NAD(+)</name>
        <dbReference type="ChEBI" id="CHEBI:57540"/>
    </ligand>
</feature>
<evidence type="ECO:0000256" key="5">
    <source>
        <dbReference type="ARBA" id="ARBA00023027"/>
    </source>
</evidence>
<comment type="function">
    <text evidence="7">Catalyzes the conversion of UDP-glucose into UDP-glucuronate, one of the precursors of teichuronic acid.</text>
</comment>
<evidence type="ECO:0000259" key="12">
    <source>
        <dbReference type="SMART" id="SM00984"/>
    </source>
</evidence>
<proteinExistence type="inferred from homology"/>
<dbReference type="InterPro" id="IPR014026">
    <property type="entry name" value="UDP-Glc/GDP-Man_DH_dimer"/>
</dbReference>
<dbReference type="PIRSF" id="PIRSF500134">
    <property type="entry name" value="UDPglc_DH_bac"/>
    <property type="match status" value="1"/>
</dbReference>
<dbReference type="FunFam" id="1.20.5.100:FF:000001">
    <property type="entry name" value="UDP-glucose 6-dehydrogenase"/>
    <property type="match status" value="1"/>
</dbReference>
<dbReference type="Pfam" id="PF03721">
    <property type="entry name" value="UDPG_MGDP_dh_N"/>
    <property type="match status" value="1"/>
</dbReference>
<comment type="similarity">
    <text evidence="2 8">Belongs to the UDP-glucose/GDP-mannose dehydrogenase family.</text>
</comment>
<feature type="active site" description="Nucleophile" evidence="9">
    <location>
        <position position="286"/>
    </location>
</feature>
<feature type="binding site" evidence="11">
    <location>
        <position position="146"/>
    </location>
    <ligand>
        <name>NAD(+)</name>
        <dbReference type="ChEBI" id="CHEBI:57540"/>
    </ligand>
</feature>
<feature type="binding site" evidence="10">
    <location>
        <position position="283"/>
    </location>
    <ligand>
        <name>substrate</name>
    </ligand>
</feature>
<dbReference type="Pfam" id="PF00984">
    <property type="entry name" value="UDPG_MGDP_dh"/>
    <property type="match status" value="1"/>
</dbReference>
<accession>A0A8D6R4E0</accession>
<dbReference type="InterPro" id="IPR017476">
    <property type="entry name" value="UDP-Glc/GDP-Man"/>
</dbReference>
<dbReference type="EMBL" id="AB839948">
    <property type="protein sequence ID" value="BCZ76219.1"/>
    <property type="molecule type" value="Genomic_DNA"/>
</dbReference>
<evidence type="ECO:0000256" key="1">
    <source>
        <dbReference type="ARBA" id="ARBA00004701"/>
    </source>
</evidence>
<dbReference type="GO" id="GO:0051287">
    <property type="term" value="F:NAD binding"/>
    <property type="evidence" value="ECO:0007669"/>
    <property type="project" value="InterPro"/>
</dbReference>
<comment type="catalytic activity">
    <reaction evidence="6 8">
        <text>UDP-alpha-D-glucose + 2 NAD(+) + H2O = UDP-alpha-D-glucuronate + 2 NADH + 3 H(+)</text>
        <dbReference type="Rhea" id="RHEA:23596"/>
        <dbReference type="ChEBI" id="CHEBI:15377"/>
        <dbReference type="ChEBI" id="CHEBI:15378"/>
        <dbReference type="ChEBI" id="CHEBI:57540"/>
        <dbReference type="ChEBI" id="CHEBI:57945"/>
        <dbReference type="ChEBI" id="CHEBI:58052"/>
        <dbReference type="ChEBI" id="CHEBI:58885"/>
        <dbReference type="EC" id="1.1.1.22"/>
    </reaction>
</comment>
<dbReference type="SUPFAM" id="SSF48179">
    <property type="entry name" value="6-phosphogluconate dehydrogenase C-terminal domain-like"/>
    <property type="match status" value="1"/>
</dbReference>
<keyword evidence="4 8" id="KW-0560">Oxidoreductase</keyword>
<organism evidence="13">
    <name type="scientific">Mycobacterium intracellulare</name>
    <dbReference type="NCBI Taxonomy" id="1767"/>
    <lineage>
        <taxon>Bacteria</taxon>
        <taxon>Bacillati</taxon>
        <taxon>Actinomycetota</taxon>
        <taxon>Actinomycetes</taxon>
        <taxon>Mycobacteriales</taxon>
        <taxon>Mycobacteriaceae</taxon>
        <taxon>Mycobacterium</taxon>
        <taxon>Mycobacterium avium complex (MAC)</taxon>
    </lineage>
</organism>
<dbReference type="InterPro" id="IPR028357">
    <property type="entry name" value="UDPglc_DH_bac"/>
</dbReference>
<dbReference type="PANTHER" id="PTHR43750:SF3">
    <property type="entry name" value="UDP-GLUCOSE 6-DEHYDROGENASE TUAD"/>
    <property type="match status" value="1"/>
</dbReference>
<dbReference type="GO" id="GO:0003979">
    <property type="term" value="F:UDP-glucose 6-dehydrogenase activity"/>
    <property type="evidence" value="ECO:0007669"/>
    <property type="project" value="UniProtKB-EC"/>
</dbReference>
<evidence type="ECO:0000313" key="13">
    <source>
        <dbReference type="EMBL" id="BCZ76219.1"/>
    </source>
</evidence>
<feature type="binding site" evidence="10">
    <location>
        <position position="230"/>
    </location>
    <ligand>
        <name>substrate</name>
    </ligand>
</feature>